<feature type="transmembrane region" description="Helical" evidence="6">
    <location>
        <begin position="474"/>
        <end position="498"/>
    </location>
</feature>
<sequence length="664" mass="72315">MSTTSSVMQSRTQTLASNHSQPPKSSPRPSHESHSTSPPSSIQAEKDKQKQKPHKPKAPPAGVSGIQAPLELPRWRFWLVILSLMLSVFLFALDQLILATAIPKITVAFQSLTELPWLTNSFFMTLLSFNLLYTQWSQLFPSKHVMMFAVFIFEVGSLICALAPGMTVLILGRAITGVGAAGIFGIGMVIIAEITPLHNRAQTLGFLGVVFAIASVIGPLIGGAFADHVSWRWCFYINLPFGGLAFAMLFFLLPTTAPLGRKATYKGYNKDMIMAVVRCDWGAMVIAMAWSVCIILALQWGGVTKKWNDGSVIATLVMSVVLIPIFVGYEWWMGEAAMFKLRLLKRRTIVGVSLVLFFLFAIFMLEVYYLSEAFQAVYNNSATAAGVKLLPLILLQVFTLIASSRVIGRIGRFKYVILAGPCFLAIGSGCLYSVKYGTPQSHIYGFQVLLGIGLGVAMQNSMLAVQFEVKKEPWLVSAATGAVIFLGFMGRIIGISLATSVFQNMLPRNLHKYAPGLSPELVLSVVNDARAVWTVIPEAMREPTLMAYTETLRDVYIIGVPCAILGFFGGFLIRNSRMQTKEEEEAAIREAKEKAALENPTQADGQIVEKAGPSQEDIHDAQSARTEAEEAEAMSAVSAVPDAAVDGGIDAQVVLAKQEGKSPV</sequence>
<feature type="transmembrane region" description="Helical" evidence="6">
    <location>
        <begin position="382"/>
        <end position="403"/>
    </location>
</feature>
<evidence type="ECO:0000256" key="3">
    <source>
        <dbReference type="ARBA" id="ARBA00022989"/>
    </source>
</evidence>
<dbReference type="InterPro" id="IPR011701">
    <property type="entry name" value="MFS"/>
</dbReference>
<dbReference type="VEuPathDB" id="FungiDB:TREMEDRAFT_13495"/>
<feature type="transmembrane region" description="Helical" evidence="6">
    <location>
        <begin position="204"/>
        <end position="225"/>
    </location>
</feature>
<accession>A0A4Q1BIF7</accession>
<dbReference type="InParanoid" id="A0A4Q1BIF7"/>
<feature type="transmembrane region" description="Helical" evidence="6">
    <location>
        <begin position="349"/>
        <end position="370"/>
    </location>
</feature>
<dbReference type="Pfam" id="PF07690">
    <property type="entry name" value="MFS_1"/>
    <property type="match status" value="1"/>
</dbReference>
<proteinExistence type="predicted"/>
<feature type="transmembrane region" description="Helical" evidence="6">
    <location>
        <begin position="145"/>
        <end position="164"/>
    </location>
</feature>
<dbReference type="STRING" id="5217.A0A4Q1BIF7"/>
<feature type="transmembrane region" description="Helical" evidence="6">
    <location>
        <begin position="281"/>
        <end position="300"/>
    </location>
</feature>
<keyword evidence="9" id="KW-1185">Reference proteome</keyword>
<feature type="transmembrane region" description="Helical" evidence="6">
    <location>
        <begin position="237"/>
        <end position="260"/>
    </location>
</feature>
<dbReference type="Gene3D" id="1.20.1720.10">
    <property type="entry name" value="Multidrug resistance protein D"/>
    <property type="match status" value="1"/>
</dbReference>
<feature type="transmembrane region" description="Helical" evidence="6">
    <location>
        <begin position="415"/>
        <end position="434"/>
    </location>
</feature>
<feature type="compositionally biased region" description="Polar residues" evidence="5">
    <location>
        <begin position="1"/>
        <end position="21"/>
    </location>
</feature>
<evidence type="ECO:0000256" key="2">
    <source>
        <dbReference type="ARBA" id="ARBA00022692"/>
    </source>
</evidence>
<dbReference type="GO" id="GO:0005886">
    <property type="term" value="C:plasma membrane"/>
    <property type="evidence" value="ECO:0007669"/>
    <property type="project" value="TreeGrafter"/>
</dbReference>
<dbReference type="InterPro" id="IPR036259">
    <property type="entry name" value="MFS_trans_sf"/>
</dbReference>
<reference evidence="8 9" key="1">
    <citation type="submission" date="2016-06" db="EMBL/GenBank/DDBJ databases">
        <title>Evolution of pathogenesis and genome organization in the Tremellales.</title>
        <authorList>
            <person name="Cuomo C."/>
            <person name="Litvintseva A."/>
            <person name="Heitman J."/>
            <person name="Chen Y."/>
            <person name="Sun S."/>
            <person name="Springer D."/>
            <person name="Dromer F."/>
            <person name="Young S."/>
            <person name="Zeng Q."/>
            <person name="Chapman S."/>
            <person name="Gujja S."/>
            <person name="Saif S."/>
            <person name="Birren B."/>
        </authorList>
    </citation>
    <scope>NUCLEOTIDE SEQUENCE [LARGE SCALE GENOMIC DNA]</scope>
    <source>
        <strain evidence="8 9">ATCC 28783</strain>
    </source>
</reference>
<evidence type="ECO:0000259" key="7">
    <source>
        <dbReference type="PROSITE" id="PS50850"/>
    </source>
</evidence>
<feature type="region of interest" description="Disordered" evidence="5">
    <location>
        <begin position="593"/>
        <end position="639"/>
    </location>
</feature>
<feature type="region of interest" description="Disordered" evidence="5">
    <location>
        <begin position="1"/>
        <end position="63"/>
    </location>
</feature>
<feature type="transmembrane region" description="Helical" evidence="6">
    <location>
        <begin position="115"/>
        <end position="133"/>
    </location>
</feature>
<organism evidence="8 9">
    <name type="scientific">Tremella mesenterica</name>
    <name type="common">Jelly fungus</name>
    <dbReference type="NCBI Taxonomy" id="5217"/>
    <lineage>
        <taxon>Eukaryota</taxon>
        <taxon>Fungi</taxon>
        <taxon>Dikarya</taxon>
        <taxon>Basidiomycota</taxon>
        <taxon>Agaricomycotina</taxon>
        <taxon>Tremellomycetes</taxon>
        <taxon>Tremellales</taxon>
        <taxon>Tremellaceae</taxon>
        <taxon>Tremella</taxon>
    </lineage>
</organism>
<keyword evidence="2 6" id="KW-0812">Transmembrane</keyword>
<dbReference type="PANTHER" id="PTHR23501:SF198">
    <property type="entry name" value="AZOLE RESISTANCE PROTEIN 1-RELATED"/>
    <property type="match status" value="1"/>
</dbReference>
<evidence type="ECO:0000313" key="9">
    <source>
        <dbReference type="Proteomes" id="UP000289152"/>
    </source>
</evidence>
<comment type="subcellular location">
    <subcellularLocation>
        <location evidence="1">Membrane</location>
        <topology evidence="1">Multi-pass membrane protein</topology>
    </subcellularLocation>
</comment>
<comment type="caution">
    <text evidence="8">The sequence shown here is derived from an EMBL/GenBank/DDBJ whole genome shotgun (WGS) entry which is preliminary data.</text>
</comment>
<keyword evidence="4 6" id="KW-0472">Membrane</keyword>
<name>A0A4Q1BIF7_TREME</name>
<feature type="transmembrane region" description="Helical" evidence="6">
    <location>
        <begin position="446"/>
        <end position="467"/>
    </location>
</feature>
<keyword evidence="3 6" id="KW-1133">Transmembrane helix</keyword>
<dbReference type="PROSITE" id="PS50850">
    <property type="entry name" value="MFS"/>
    <property type="match status" value="1"/>
</dbReference>
<dbReference type="SUPFAM" id="SSF103473">
    <property type="entry name" value="MFS general substrate transporter"/>
    <property type="match status" value="1"/>
</dbReference>
<feature type="transmembrane region" description="Helical" evidence="6">
    <location>
        <begin position="77"/>
        <end position="103"/>
    </location>
</feature>
<dbReference type="EMBL" id="SDIL01000069">
    <property type="protein sequence ID" value="RXK37428.1"/>
    <property type="molecule type" value="Genomic_DNA"/>
</dbReference>
<dbReference type="InterPro" id="IPR020846">
    <property type="entry name" value="MFS_dom"/>
</dbReference>
<dbReference type="Gene3D" id="1.20.1250.20">
    <property type="entry name" value="MFS general substrate transporter like domains"/>
    <property type="match status" value="1"/>
</dbReference>
<protein>
    <recommendedName>
        <fullName evidence="7">Major facilitator superfamily (MFS) profile domain-containing protein</fullName>
    </recommendedName>
</protein>
<dbReference type="CDD" id="cd17502">
    <property type="entry name" value="MFS_Azr1_MDR_like"/>
    <property type="match status" value="1"/>
</dbReference>
<feature type="transmembrane region" description="Helical" evidence="6">
    <location>
        <begin position="312"/>
        <end position="329"/>
    </location>
</feature>
<evidence type="ECO:0000256" key="6">
    <source>
        <dbReference type="SAM" id="Phobius"/>
    </source>
</evidence>
<gene>
    <name evidence="8" type="ORF">M231_05328</name>
</gene>
<dbReference type="PRINTS" id="PR01036">
    <property type="entry name" value="TCRTETB"/>
</dbReference>
<dbReference type="GO" id="GO:0022857">
    <property type="term" value="F:transmembrane transporter activity"/>
    <property type="evidence" value="ECO:0007669"/>
    <property type="project" value="InterPro"/>
</dbReference>
<dbReference type="AlphaFoldDB" id="A0A4Q1BIF7"/>
<feature type="transmembrane region" description="Helical" evidence="6">
    <location>
        <begin position="555"/>
        <end position="573"/>
    </location>
</feature>
<dbReference type="PANTHER" id="PTHR23501">
    <property type="entry name" value="MAJOR FACILITATOR SUPERFAMILY"/>
    <property type="match status" value="1"/>
</dbReference>
<evidence type="ECO:0000256" key="1">
    <source>
        <dbReference type="ARBA" id="ARBA00004141"/>
    </source>
</evidence>
<evidence type="ECO:0000313" key="8">
    <source>
        <dbReference type="EMBL" id="RXK37428.1"/>
    </source>
</evidence>
<feature type="compositionally biased region" description="Basic and acidic residues" evidence="5">
    <location>
        <begin position="616"/>
        <end position="628"/>
    </location>
</feature>
<feature type="domain" description="Major facilitator superfamily (MFS) profile" evidence="7">
    <location>
        <begin position="80"/>
        <end position="577"/>
    </location>
</feature>
<evidence type="ECO:0000256" key="5">
    <source>
        <dbReference type="SAM" id="MobiDB-lite"/>
    </source>
</evidence>
<feature type="transmembrane region" description="Helical" evidence="6">
    <location>
        <begin position="170"/>
        <end position="192"/>
    </location>
</feature>
<dbReference type="OrthoDB" id="10021397at2759"/>
<evidence type="ECO:0000256" key="4">
    <source>
        <dbReference type="ARBA" id="ARBA00023136"/>
    </source>
</evidence>
<dbReference type="Proteomes" id="UP000289152">
    <property type="component" value="Unassembled WGS sequence"/>
</dbReference>